<dbReference type="WBParaSite" id="Pan_g20994.t1">
    <property type="protein sequence ID" value="Pan_g20994.t1"/>
    <property type="gene ID" value="Pan_g20994"/>
</dbReference>
<reference evidence="3" key="2">
    <citation type="submission" date="2020-10" db="UniProtKB">
        <authorList>
            <consortium name="WormBaseParasite"/>
        </authorList>
    </citation>
    <scope>IDENTIFICATION</scope>
</reference>
<feature type="region of interest" description="Disordered" evidence="1">
    <location>
        <begin position="1"/>
        <end position="124"/>
    </location>
</feature>
<evidence type="ECO:0000313" key="2">
    <source>
        <dbReference type="Proteomes" id="UP000492821"/>
    </source>
</evidence>
<protein>
    <submittedName>
        <fullName evidence="3">PEST proteolytic signal-containing nuclear protein</fullName>
    </submittedName>
</protein>
<evidence type="ECO:0000313" key="3">
    <source>
        <dbReference type="WBParaSite" id="Pan_g20994.t1"/>
    </source>
</evidence>
<feature type="region of interest" description="Disordered" evidence="1">
    <location>
        <begin position="137"/>
        <end position="164"/>
    </location>
</feature>
<dbReference type="AlphaFoldDB" id="A0A7E4ZW70"/>
<evidence type="ECO:0000256" key="1">
    <source>
        <dbReference type="SAM" id="MobiDB-lite"/>
    </source>
</evidence>
<proteinExistence type="predicted"/>
<accession>A0A7E4ZW70</accession>
<name>A0A7E4ZW70_PANRE</name>
<organism evidence="2 3">
    <name type="scientific">Panagrellus redivivus</name>
    <name type="common">Microworm</name>
    <dbReference type="NCBI Taxonomy" id="6233"/>
    <lineage>
        <taxon>Eukaryota</taxon>
        <taxon>Metazoa</taxon>
        <taxon>Ecdysozoa</taxon>
        <taxon>Nematoda</taxon>
        <taxon>Chromadorea</taxon>
        <taxon>Rhabditida</taxon>
        <taxon>Tylenchina</taxon>
        <taxon>Panagrolaimomorpha</taxon>
        <taxon>Panagrolaimoidea</taxon>
        <taxon>Panagrolaimidae</taxon>
        <taxon>Panagrellus</taxon>
    </lineage>
</organism>
<keyword evidence="2" id="KW-1185">Reference proteome</keyword>
<sequence>MATKSIDTTKAGKVLQNGNAATSAGSKDPMPKPSASNEKDKQEAAKKVGKSKSVMKPPSEPPLQEQPTQRPTVKEVKTGQKDGKPAANGQKGDKNHKPNKSLRVEQTQMGSVKGLSGSDDCTEKCGTPELVLDRTQRSVSVKLADDEDTNENIDELPMDDHLSE</sequence>
<dbReference type="Proteomes" id="UP000492821">
    <property type="component" value="Unassembled WGS sequence"/>
</dbReference>
<feature type="compositionally biased region" description="Basic and acidic residues" evidence="1">
    <location>
        <begin position="37"/>
        <end position="46"/>
    </location>
</feature>
<reference evidence="2" key="1">
    <citation type="journal article" date="2013" name="Genetics">
        <title>The draft genome and transcriptome of Panagrellus redivivus are shaped by the harsh demands of a free-living lifestyle.</title>
        <authorList>
            <person name="Srinivasan J."/>
            <person name="Dillman A.R."/>
            <person name="Macchietto M.G."/>
            <person name="Heikkinen L."/>
            <person name="Lakso M."/>
            <person name="Fracchia K.M."/>
            <person name="Antoshechkin I."/>
            <person name="Mortazavi A."/>
            <person name="Wong G."/>
            <person name="Sternberg P.W."/>
        </authorList>
    </citation>
    <scope>NUCLEOTIDE SEQUENCE [LARGE SCALE GENOMIC DNA]</scope>
    <source>
        <strain evidence="2">MT8872</strain>
    </source>
</reference>
<feature type="compositionally biased region" description="Polar residues" evidence="1">
    <location>
        <begin position="16"/>
        <end position="25"/>
    </location>
</feature>
<feature type="compositionally biased region" description="Basic and acidic residues" evidence="1">
    <location>
        <begin position="72"/>
        <end position="84"/>
    </location>
</feature>
<feature type="compositionally biased region" description="Acidic residues" evidence="1">
    <location>
        <begin position="145"/>
        <end position="157"/>
    </location>
</feature>